<evidence type="ECO:0000313" key="3">
    <source>
        <dbReference type="Proteomes" id="UP001321825"/>
    </source>
</evidence>
<dbReference type="RefSeq" id="WP_317706235.1">
    <property type="nucleotide sequence ID" value="NZ_AP024714.1"/>
</dbReference>
<dbReference type="KEGG" id="mcau:MIT9_P0878"/>
<organism evidence="2 3">
    <name type="scientific">Methylomarinovum caldicuralii</name>
    <dbReference type="NCBI Taxonomy" id="438856"/>
    <lineage>
        <taxon>Bacteria</taxon>
        <taxon>Pseudomonadati</taxon>
        <taxon>Pseudomonadota</taxon>
        <taxon>Gammaproteobacteria</taxon>
        <taxon>Methylococcales</taxon>
        <taxon>Methylothermaceae</taxon>
        <taxon>Methylomarinovum</taxon>
    </lineage>
</organism>
<dbReference type="AlphaFoldDB" id="A0AAU9C2A8"/>
<dbReference type="PROSITE" id="PS50983">
    <property type="entry name" value="FE_B12_PBP"/>
    <property type="match status" value="1"/>
</dbReference>
<sequence>MMAHPGVAHRALQVSRVLFLVLFGLPALGYERIVVAGGALTEIVYALGAEDRLVGVDSTSRYPPQAARLPQVGYLRNLSTEGVLSLRPDLVLTTEAAGPPQVLDQLRAAGVKVIQLSEDHSPKGVLDKIAQVAAILGREAEGERLKRRVAEGFATLARRLAAIDRRPRVVFLLHLVRGSPLAAGKDTAADRMIVQAGGVNALTHRGYRPVSTEAMIAAAPEVVVISEQMAEALGDPETVWQLPGLALTPAHLSRRLVVRDSLYLLGFGPRTPQAALELLEKLHPPKP</sequence>
<dbReference type="PANTHER" id="PTHR30535">
    <property type="entry name" value="VITAMIN B12-BINDING PROTEIN"/>
    <property type="match status" value="1"/>
</dbReference>
<dbReference type="PANTHER" id="PTHR30535:SF4">
    <property type="entry name" value="HEMIN-BINDING PERIPLASMIC PROTEIN HMUT"/>
    <property type="match status" value="1"/>
</dbReference>
<keyword evidence="3" id="KW-1185">Reference proteome</keyword>
<name>A0AAU9C2A8_9GAMM</name>
<dbReference type="SUPFAM" id="SSF53807">
    <property type="entry name" value="Helical backbone' metal receptor"/>
    <property type="match status" value="1"/>
</dbReference>
<protein>
    <submittedName>
        <fullName evidence="2">Iron complex transport system substrate-binding protein</fullName>
    </submittedName>
</protein>
<dbReference type="Proteomes" id="UP001321825">
    <property type="component" value="Chromosome"/>
</dbReference>
<dbReference type="InterPro" id="IPR002491">
    <property type="entry name" value="ABC_transptr_periplasmic_BD"/>
</dbReference>
<evidence type="ECO:0000259" key="1">
    <source>
        <dbReference type="PROSITE" id="PS50983"/>
    </source>
</evidence>
<dbReference type="CDD" id="cd01149">
    <property type="entry name" value="HutB"/>
    <property type="match status" value="1"/>
</dbReference>
<dbReference type="InterPro" id="IPR050902">
    <property type="entry name" value="ABC_Transporter_SBP"/>
</dbReference>
<accession>A0AAU9C2A8</accession>
<dbReference type="Pfam" id="PF01497">
    <property type="entry name" value="Peripla_BP_2"/>
    <property type="match status" value="1"/>
</dbReference>
<reference evidence="3" key="1">
    <citation type="journal article" date="2024" name="Int. J. Syst. Evol. Microbiol.">
        <title>Methylomarinovum tepidoasis sp. nov., a moderately thermophilic methanotroph of the family Methylothermaceae isolated from a deep-sea hydrothermal field.</title>
        <authorList>
            <person name="Hirayama H."/>
            <person name="Takaki Y."/>
            <person name="Abe M."/>
            <person name="Miyazaki M."/>
            <person name="Uematsu K."/>
            <person name="Matsui Y."/>
            <person name="Takai K."/>
        </authorList>
    </citation>
    <scope>NUCLEOTIDE SEQUENCE [LARGE SCALE GENOMIC DNA]</scope>
    <source>
        <strain evidence="3">IT-9</strain>
    </source>
</reference>
<gene>
    <name evidence="2" type="ORF">MIT9_P0878</name>
</gene>
<dbReference type="EMBL" id="AP024714">
    <property type="protein sequence ID" value="BCX81300.1"/>
    <property type="molecule type" value="Genomic_DNA"/>
</dbReference>
<proteinExistence type="predicted"/>
<evidence type="ECO:0000313" key="2">
    <source>
        <dbReference type="EMBL" id="BCX81300.1"/>
    </source>
</evidence>
<feature type="domain" description="Fe/B12 periplasmic-binding" evidence="1">
    <location>
        <begin position="32"/>
        <end position="287"/>
    </location>
</feature>
<dbReference type="Gene3D" id="3.40.50.1980">
    <property type="entry name" value="Nitrogenase molybdenum iron protein domain"/>
    <property type="match status" value="2"/>
</dbReference>